<protein>
    <submittedName>
        <fullName evidence="2">Uncharacterized protein</fullName>
    </submittedName>
</protein>
<feature type="compositionally biased region" description="Basic and acidic residues" evidence="1">
    <location>
        <begin position="240"/>
        <end position="254"/>
    </location>
</feature>
<evidence type="ECO:0000256" key="1">
    <source>
        <dbReference type="SAM" id="MobiDB-lite"/>
    </source>
</evidence>
<gene>
    <name evidence="2" type="ORF">B9Z65_5755</name>
</gene>
<evidence type="ECO:0000313" key="2">
    <source>
        <dbReference type="EMBL" id="PSK35940.1"/>
    </source>
</evidence>
<evidence type="ECO:0000313" key="3">
    <source>
        <dbReference type="Proteomes" id="UP000243723"/>
    </source>
</evidence>
<accession>A0A2P7YJ05</accession>
<feature type="region of interest" description="Disordered" evidence="1">
    <location>
        <begin position="129"/>
        <end position="329"/>
    </location>
</feature>
<name>A0A2P7YJ05_9PEZI</name>
<comment type="caution">
    <text evidence="2">The sequence shown here is derived from an EMBL/GenBank/DDBJ whole genome shotgun (WGS) entry which is preliminary data.</text>
</comment>
<proteinExistence type="predicted"/>
<feature type="compositionally biased region" description="Polar residues" evidence="1">
    <location>
        <begin position="217"/>
        <end position="239"/>
    </location>
</feature>
<feature type="compositionally biased region" description="Acidic residues" evidence="1">
    <location>
        <begin position="145"/>
        <end position="198"/>
    </location>
</feature>
<reference evidence="2 3" key="1">
    <citation type="submission" date="2017-05" db="EMBL/GenBank/DDBJ databases">
        <title>Draft genome sequence of Elsinoe australis.</title>
        <authorList>
            <person name="Cheng Q."/>
        </authorList>
    </citation>
    <scope>NUCLEOTIDE SEQUENCE [LARGE SCALE GENOMIC DNA]</scope>
    <source>
        <strain evidence="2 3">NL1</strain>
    </source>
</reference>
<feature type="compositionally biased region" description="Basic and acidic residues" evidence="1">
    <location>
        <begin position="799"/>
        <end position="811"/>
    </location>
</feature>
<feature type="compositionally biased region" description="Pro residues" evidence="1">
    <location>
        <begin position="646"/>
        <end position="656"/>
    </location>
</feature>
<sequence>MADHEDAKIASDTVFDASWSDGDNAAFLPNNIPLKRVARAWERKPHSPHGARPGVRKVWRRVRMPVFNASASYAETDLGRSLGASVPDHHVTIESPKKAVKKLCLKTPYGQDWRTTEWDPRGVHMRKQAIRPPIVLRSGARIDPNIDDDVNPEQNDDEEQESELESTADENPENEWEDVESEAEAETEDYEEYIEEHEDLTSEVGSDEALADENETQDANQDTQGIVNREQAVSGTNETEPGKRDQKARSREPSQSDTISIEQIDSPLSDVETISPVKKSTATRPSERSPAKQLLDIPALSVPSPLNRPTSAPPKETSSNENKYRPRISDDTAILHAFLSRAAASKKPIAKRESLTNRRDSGMVRQALSSPAKPEVLAELDTNSPSPHKAARLEPGEQLEAASIEKPAPMEKSASPLKKEEPAEDNKPKRRSGRSRARPALLLDQITTEAPTKGPNKITIRGPTEQVSLKKNEVQELATQTRSNTRKNKGQSVMPLVRLNALADEALSQADDKQETATSEPSRGGKNVKWDETLTYFSKSPDEPAEVEPEALQAADISPALPIEDPPLSPTKARSKRNKAASPKNVAAEPSPAPEEPSATETPASRPAHSKRRSRIATPAKGLLGKSSLLPEDVTAPTPSETEPTKPAPSSQPPTTGPAKKARSLPTPKRSAVNVINALKQCKDDASAPAPKQPTLLQRPPIQSPRKPQPAPAPASNANASAIPSLTTFAPKMSNEIPKLSFEDAVAAQGSGKKGRGVGIAAGNGEEEGGERLGLASPAKRRRGVVGRNAGAVAAARGQVKEGRREEEREVPGLGSPAKKRTRSAV</sequence>
<dbReference type="OrthoDB" id="4207369at2759"/>
<feature type="region of interest" description="Disordered" evidence="1">
    <location>
        <begin position="504"/>
        <end position="720"/>
    </location>
</feature>
<organism evidence="2 3">
    <name type="scientific">Elsinoe australis</name>
    <dbReference type="NCBI Taxonomy" id="40998"/>
    <lineage>
        <taxon>Eukaryota</taxon>
        <taxon>Fungi</taxon>
        <taxon>Dikarya</taxon>
        <taxon>Ascomycota</taxon>
        <taxon>Pezizomycotina</taxon>
        <taxon>Dothideomycetes</taxon>
        <taxon>Dothideomycetidae</taxon>
        <taxon>Myriangiales</taxon>
        <taxon>Elsinoaceae</taxon>
        <taxon>Elsinoe</taxon>
    </lineage>
</organism>
<feature type="compositionally biased region" description="Acidic residues" evidence="1">
    <location>
        <begin position="205"/>
        <end position="216"/>
    </location>
</feature>
<feature type="compositionally biased region" description="Basic residues" evidence="1">
    <location>
        <begin position="428"/>
        <end position="437"/>
    </location>
</feature>
<feature type="compositionally biased region" description="Basic and acidic residues" evidence="1">
    <location>
        <begin position="417"/>
        <end position="427"/>
    </location>
</feature>
<feature type="compositionally biased region" description="Low complexity" evidence="1">
    <location>
        <begin position="596"/>
        <end position="605"/>
    </location>
</feature>
<feature type="compositionally biased region" description="Low complexity" evidence="1">
    <location>
        <begin position="786"/>
        <end position="798"/>
    </location>
</feature>
<dbReference type="Proteomes" id="UP000243723">
    <property type="component" value="Unassembled WGS sequence"/>
</dbReference>
<dbReference type="EMBL" id="NHZQ01000422">
    <property type="protein sequence ID" value="PSK35940.1"/>
    <property type="molecule type" value="Genomic_DNA"/>
</dbReference>
<feature type="compositionally biased region" description="Basic and acidic residues" evidence="1">
    <location>
        <begin position="350"/>
        <end position="362"/>
    </location>
</feature>
<feature type="region of interest" description="Disordered" evidence="1">
    <location>
        <begin position="748"/>
        <end position="826"/>
    </location>
</feature>
<dbReference type="AlphaFoldDB" id="A0A2P7YJ05"/>
<feature type="region of interest" description="Disordered" evidence="1">
    <location>
        <begin position="341"/>
        <end position="467"/>
    </location>
</feature>
<keyword evidence="3" id="KW-1185">Reference proteome</keyword>